<proteinExistence type="predicted"/>
<keyword evidence="3" id="KW-0234">DNA repair</keyword>
<sequence length="262" mass="30275">MRLSQGQLNLLEVCPRKFQHTYLEQLSSPGDTEQQERLLAGSRFHLLMQQWEMGLPIAAMLREDEQLNRWFGAFVEAEPTILGTDAPADPSNPPFRQSEHLRILDVEGYLLTVIYDLLIGSEAQAQILDWKTYPKPGRAERLAQNWQSRLYPFVLVETSHYTPEQVSMIYWFFQSQGDAIEPQSLKLSYDRTKHEQTRRELTQLLDQLDGWLDRYERGEPFPQVPVAAEPCDRCSFAWRCQRVRDEAAIALPSLGAIAEIPL</sequence>
<dbReference type="Proteomes" id="UP000646053">
    <property type="component" value="Unassembled WGS sequence"/>
</dbReference>
<keyword evidence="2" id="KW-0378">Hydrolase</keyword>
<keyword evidence="2" id="KW-0067">ATP-binding</keyword>
<keyword evidence="1" id="KW-0227">DNA damage</keyword>
<evidence type="ECO:0000259" key="4">
    <source>
        <dbReference type="Pfam" id="PF12705"/>
    </source>
</evidence>
<accession>A0A8J7Z0U8</accession>
<evidence type="ECO:0000256" key="3">
    <source>
        <dbReference type="ARBA" id="ARBA00023204"/>
    </source>
</evidence>
<dbReference type="GO" id="GO:0006281">
    <property type="term" value="P:DNA repair"/>
    <property type="evidence" value="ECO:0007669"/>
    <property type="project" value="UniProtKB-KW"/>
</dbReference>
<evidence type="ECO:0000313" key="6">
    <source>
        <dbReference type="Proteomes" id="UP000646053"/>
    </source>
</evidence>
<dbReference type="Gene3D" id="3.90.320.10">
    <property type="match status" value="1"/>
</dbReference>
<dbReference type="InterPro" id="IPR011604">
    <property type="entry name" value="PDDEXK-like_dom_sf"/>
</dbReference>
<dbReference type="InterPro" id="IPR038726">
    <property type="entry name" value="PDDEXK_AddAB-type"/>
</dbReference>
<dbReference type="GO" id="GO:0004386">
    <property type="term" value="F:helicase activity"/>
    <property type="evidence" value="ECO:0007669"/>
    <property type="project" value="UniProtKB-KW"/>
</dbReference>
<evidence type="ECO:0000256" key="2">
    <source>
        <dbReference type="ARBA" id="ARBA00022806"/>
    </source>
</evidence>
<keyword evidence="2" id="KW-0347">Helicase</keyword>
<evidence type="ECO:0000313" key="5">
    <source>
        <dbReference type="EMBL" id="NDJ17050.1"/>
    </source>
</evidence>
<name>A0A8J7Z0U8_9CYAN</name>
<protein>
    <submittedName>
        <fullName evidence="5">PD-(D/E)XK nuclease family protein</fullName>
    </submittedName>
</protein>
<keyword evidence="2" id="KW-0547">Nucleotide-binding</keyword>
<feature type="domain" description="PD-(D/E)XK endonuclease-like" evidence="4">
    <location>
        <begin position="2"/>
        <end position="241"/>
    </location>
</feature>
<gene>
    <name evidence="5" type="ORF">GS601_07070</name>
</gene>
<reference evidence="5" key="1">
    <citation type="submission" date="2019-12" db="EMBL/GenBank/DDBJ databases">
        <title>High-Quality draft genome sequences of three cyanobacteria isolated from the limestone walls of the Old Cathedral of Coimbra.</title>
        <authorList>
            <person name="Tiago I."/>
            <person name="Soares F."/>
            <person name="Portugal A."/>
        </authorList>
    </citation>
    <scope>NUCLEOTIDE SEQUENCE</scope>
    <source>
        <strain evidence="5">A</strain>
    </source>
</reference>
<dbReference type="AlphaFoldDB" id="A0A8J7Z0U8"/>
<keyword evidence="6" id="KW-1185">Reference proteome</keyword>
<evidence type="ECO:0000256" key="1">
    <source>
        <dbReference type="ARBA" id="ARBA00022763"/>
    </source>
</evidence>
<dbReference type="EMBL" id="WVIE01000006">
    <property type="protein sequence ID" value="NDJ17050.1"/>
    <property type="molecule type" value="Genomic_DNA"/>
</dbReference>
<dbReference type="Pfam" id="PF12705">
    <property type="entry name" value="PDDEXK_1"/>
    <property type="match status" value="1"/>
</dbReference>
<organism evidence="5 6">
    <name type="scientific">Myxacorys almedinensis A</name>
    <dbReference type="NCBI Taxonomy" id="2690445"/>
    <lineage>
        <taxon>Bacteria</taxon>
        <taxon>Bacillati</taxon>
        <taxon>Cyanobacteriota</taxon>
        <taxon>Cyanophyceae</taxon>
        <taxon>Leptolyngbyales</taxon>
        <taxon>Leptolyngbyaceae</taxon>
        <taxon>Myxacorys</taxon>
        <taxon>Myxacorys almedinensis</taxon>
    </lineage>
</organism>
<comment type="caution">
    <text evidence="5">The sequence shown here is derived from an EMBL/GenBank/DDBJ whole genome shotgun (WGS) entry which is preliminary data.</text>
</comment>